<dbReference type="AlphaFoldDB" id="A0A6A4GQZ3"/>
<protein>
    <submittedName>
        <fullName evidence="1">Uncharacterized protein</fullName>
    </submittedName>
</protein>
<dbReference type="Proteomes" id="UP000799118">
    <property type="component" value="Unassembled WGS sequence"/>
</dbReference>
<accession>A0A6A4GQZ3</accession>
<gene>
    <name evidence="1" type="ORF">BT96DRAFT_753869</name>
</gene>
<evidence type="ECO:0000313" key="1">
    <source>
        <dbReference type="EMBL" id="KAE9388161.1"/>
    </source>
</evidence>
<keyword evidence="2" id="KW-1185">Reference proteome</keyword>
<dbReference type="OrthoDB" id="2688210at2759"/>
<sequence>LSFRQLSIAKTAYVQTMTDLDWPGNYCHAWAKFYIILENHSYQRVTPHGEQVLVWYHAEIRRNWY</sequence>
<organism evidence="1 2">
    <name type="scientific">Gymnopus androsaceus JB14</name>
    <dbReference type="NCBI Taxonomy" id="1447944"/>
    <lineage>
        <taxon>Eukaryota</taxon>
        <taxon>Fungi</taxon>
        <taxon>Dikarya</taxon>
        <taxon>Basidiomycota</taxon>
        <taxon>Agaricomycotina</taxon>
        <taxon>Agaricomycetes</taxon>
        <taxon>Agaricomycetidae</taxon>
        <taxon>Agaricales</taxon>
        <taxon>Marasmiineae</taxon>
        <taxon>Omphalotaceae</taxon>
        <taxon>Gymnopus</taxon>
    </lineage>
</organism>
<proteinExistence type="predicted"/>
<reference evidence="1" key="1">
    <citation type="journal article" date="2019" name="Environ. Microbiol.">
        <title>Fungal ecological strategies reflected in gene transcription - a case study of two litter decomposers.</title>
        <authorList>
            <person name="Barbi F."/>
            <person name="Kohler A."/>
            <person name="Barry K."/>
            <person name="Baskaran P."/>
            <person name="Daum C."/>
            <person name="Fauchery L."/>
            <person name="Ihrmark K."/>
            <person name="Kuo A."/>
            <person name="LaButti K."/>
            <person name="Lipzen A."/>
            <person name="Morin E."/>
            <person name="Grigoriev I.V."/>
            <person name="Henrissat B."/>
            <person name="Lindahl B."/>
            <person name="Martin F."/>
        </authorList>
    </citation>
    <scope>NUCLEOTIDE SEQUENCE</scope>
    <source>
        <strain evidence="1">JB14</strain>
    </source>
</reference>
<feature type="non-terminal residue" evidence="1">
    <location>
        <position position="1"/>
    </location>
</feature>
<dbReference type="EMBL" id="ML769758">
    <property type="protein sequence ID" value="KAE9388161.1"/>
    <property type="molecule type" value="Genomic_DNA"/>
</dbReference>
<feature type="non-terminal residue" evidence="1">
    <location>
        <position position="65"/>
    </location>
</feature>
<evidence type="ECO:0000313" key="2">
    <source>
        <dbReference type="Proteomes" id="UP000799118"/>
    </source>
</evidence>
<name>A0A6A4GQZ3_9AGAR</name>